<name>A0A934WTH4_9FIRM</name>
<keyword evidence="2" id="KW-1185">Reference proteome</keyword>
<sequence>MTKLKPCPFCGGKAEFCKTTVPNTITIGTFVQCINCGVRTRYVIDLGDKYTIKNWNRRTNNEPTD</sequence>
<dbReference type="AlphaFoldDB" id="A0A934WTH4"/>
<comment type="caution">
    <text evidence="1">The sequence shown here is derived from an EMBL/GenBank/DDBJ whole genome shotgun (WGS) entry which is preliminary data.</text>
</comment>
<organism evidence="1 2">
    <name type="scientific">Ruminococcus difficilis</name>
    <dbReference type="NCBI Taxonomy" id="2763069"/>
    <lineage>
        <taxon>Bacteria</taxon>
        <taxon>Bacillati</taxon>
        <taxon>Bacillota</taxon>
        <taxon>Clostridia</taxon>
        <taxon>Eubacteriales</taxon>
        <taxon>Oscillospiraceae</taxon>
        <taxon>Ruminococcus</taxon>
    </lineage>
</organism>
<dbReference type="InterPro" id="IPR019908">
    <property type="entry name" value="Toxin_RalR"/>
</dbReference>
<evidence type="ECO:0000313" key="1">
    <source>
        <dbReference type="EMBL" id="MBK6089652.1"/>
    </source>
</evidence>
<dbReference type="Proteomes" id="UP000633365">
    <property type="component" value="Unassembled WGS sequence"/>
</dbReference>
<reference evidence="1" key="1">
    <citation type="submission" date="2021-01" db="EMBL/GenBank/DDBJ databases">
        <title>Genome public.</title>
        <authorList>
            <person name="Liu C."/>
            <person name="Sun Q."/>
        </authorList>
    </citation>
    <scope>NUCLEOTIDE SEQUENCE</scope>
    <source>
        <strain evidence="1">M6</strain>
    </source>
</reference>
<protein>
    <submittedName>
        <fullName evidence="1">Lar family restriction alleviation protein</fullName>
    </submittedName>
</protein>
<dbReference type="EMBL" id="JAEQMG010000145">
    <property type="protein sequence ID" value="MBK6089652.1"/>
    <property type="molecule type" value="Genomic_DNA"/>
</dbReference>
<evidence type="ECO:0000313" key="2">
    <source>
        <dbReference type="Proteomes" id="UP000633365"/>
    </source>
</evidence>
<gene>
    <name evidence="1" type="ORF">JKK62_13550</name>
</gene>
<proteinExistence type="predicted"/>
<dbReference type="Pfam" id="PF14354">
    <property type="entry name" value="Lar_restr_allev"/>
    <property type="match status" value="1"/>
</dbReference>
<dbReference type="NCBIfam" id="TIGR03655">
    <property type="entry name" value="anti_R_Lar"/>
    <property type="match status" value="1"/>
</dbReference>
<dbReference type="RefSeq" id="WP_201428357.1">
    <property type="nucleotide sequence ID" value="NZ_JAEQMG010000145.1"/>
</dbReference>
<accession>A0A934WTH4</accession>